<evidence type="ECO:0000313" key="3">
    <source>
        <dbReference type="Proteomes" id="UP000323671"/>
    </source>
</evidence>
<dbReference type="Gene3D" id="3.40.50.2020">
    <property type="match status" value="1"/>
</dbReference>
<dbReference type="AlphaFoldDB" id="A0A5C1EC48"/>
<keyword evidence="3" id="KW-1185">Reference proteome</keyword>
<dbReference type="EMBL" id="CP022579">
    <property type="protein sequence ID" value="QEL66510.1"/>
    <property type="molecule type" value="Genomic_DNA"/>
</dbReference>
<dbReference type="PANTHER" id="PTHR11608:SF0">
    <property type="entry name" value="BIFUNCTIONAL PROTEIN PYRR"/>
    <property type="match status" value="1"/>
</dbReference>
<organism evidence="2 3">
    <name type="scientific">Oryzomicrobium terrae</name>
    <dbReference type="NCBI Taxonomy" id="1735038"/>
    <lineage>
        <taxon>Bacteria</taxon>
        <taxon>Pseudomonadati</taxon>
        <taxon>Pseudomonadota</taxon>
        <taxon>Betaproteobacteria</taxon>
        <taxon>Rhodocyclales</taxon>
        <taxon>Rhodocyclaceae</taxon>
        <taxon>Oryzomicrobium</taxon>
    </lineage>
</organism>
<dbReference type="RefSeq" id="WP_149426321.1">
    <property type="nucleotide sequence ID" value="NZ_CP022579.1"/>
</dbReference>
<proteinExistence type="predicted"/>
<dbReference type="InterPro" id="IPR000836">
    <property type="entry name" value="PRTase_dom"/>
</dbReference>
<sequence length="189" mass="20477">MERPAGKRTCLYTSAQLAVVMNDLAGRVAGLMTGRSRLAIIGILRRGAPLAERLTAALAGRLAAPPLRLDLAIKRYADDLTLLYPETRLTEQAGHADLDLAGYTLVVVDDVLYTGHSLLRAVGYLGAKRPAEIRVVTLVDRGVARLPLHADAVGVRLDVAPPDIIECNVPPYEPEFKIELLQLERPPEG</sequence>
<gene>
    <name evidence="2" type="primary">pyrR</name>
    <name evidence="2" type="ORF">OTERR_30340</name>
</gene>
<accession>A0A5C1EC48</accession>
<evidence type="ECO:0000259" key="1">
    <source>
        <dbReference type="Pfam" id="PF00156"/>
    </source>
</evidence>
<protein>
    <submittedName>
        <fullName evidence="2">Pyrimidine regulatory protein</fullName>
    </submittedName>
</protein>
<dbReference type="SUPFAM" id="SSF53271">
    <property type="entry name" value="PRTase-like"/>
    <property type="match status" value="1"/>
</dbReference>
<reference evidence="2 3" key="1">
    <citation type="submission" date="2017-07" db="EMBL/GenBank/DDBJ databases">
        <title>Complete genome sequence of Oryzomicrobium terrae TPP412.</title>
        <authorList>
            <person name="Chiu L.-W."/>
            <person name="Lo K.-J."/>
            <person name="Tsai Y.-M."/>
            <person name="Lin S.-S."/>
            <person name="Kuo C.-H."/>
            <person name="Liu C.-T."/>
        </authorList>
    </citation>
    <scope>NUCLEOTIDE SEQUENCE [LARGE SCALE GENOMIC DNA]</scope>
    <source>
        <strain evidence="2 3">TPP412</strain>
    </source>
</reference>
<evidence type="ECO:0000313" key="2">
    <source>
        <dbReference type="EMBL" id="QEL66510.1"/>
    </source>
</evidence>
<dbReference type="InterPro" id="IPR029057">
    <property type="entry name" value="PRTase-like"/>
</dbReference>
<feature type="domain" description="Phosphoribosyltransferase" evidence="1">
    <location>
        <begin position="23"/>
        <end position="164"/>
    </location>
</feature>
<dbReference type="InterPro" id="IPR050137">
    <property type="entry name" value="PyrR_bifunctional"/>
</dbReference>
<dbReference type="Pfam" id="PF00156">
    <property type="entry name" value="Pribosyltran"/>
    <property type="match status" value="1"/>
</dbReference>
<dbReference type="PANTHER" id="PTHR11608">
    <property type="entry name" value="BIFUNCTIONAL PROTEIN PYRR"/>
    <property type="match status" value="1"/>
</dbReference>
<dbReference type="Proteomes" id="UP000323671">
    <property type="component" value="Chromosome"/>
</dbReference>
<dbReference type="KEGG" id="otr:OTERR_30340"/>
<dbReference type="CDD" id="cd06223">
    <property type="entry name" value="PRTases_typeI"/>
    <property type="match status" value="1"/>
</dbReference>
<name>A0A5C1EC48_9RHOO</name>